<dbReference type="AlphaFoldDB" id="F5YLC9"/>
<keyword evidence="10" id="KW-0411">Iron-sulfur</keyword>
<dbReference type="GO" id="GO:0051539">
    <property type="term" value="F:4 iron, 4 sulfur cluster binding"/>
    <property type="evidence" value="ECO:0007669"/>
    <property type="project" value="UniProtKB-KW"/>
</dbReference>
<evidence type="ECO:0000313" key="13">
    <source>
        <dbReference type="EMBL" id="AEF83549.1"/>
    </source>
</evidence>
<dbReference type="SFLD" id="SFLDS00029">
    <property type="entry name" value="Radical_SAM"/>
    <property type="match status" value="1"/>
</dbReference>
<dbReference type="GO" id="GO:0046872">
    <property type="term" value="F:metal ion binding"/>
    <property type="evidence" value="ECO:0007669"/>
    <property type="project" value="UniProtKB-KW"/>
</dbReference>
<dbReference type="RefSeq" id="WP_015709507.1">
    <property type="nucleotide sequence ID" value="NC_015578.1"/>
</dbReference>
<dbReference type="InterPro" id="IPR012837">
    <property type="entry name" value="NrdG"/>
</dbReference>
<evidence type="ECO:0000256" key="7">
    <source>
        <dbReference type="ARBA" id="ARBA00022723"/>
    </source>
</evidence>
<dbReference type="GO" id="GO:0043365">
    <property type="term" value="F:[formate-C-acetyltransferase]-activating enzyme activity"/>
    <property type="evidence" value="ECO:0007669"/>
    <property type="project" value="InterPro"/>
</dbReference>
<dbReference type="GO" id="GO:0004748">
    <property type="term" value="F:ribonucleoside-diphosphate reductase activity, thioredoxin disulfide as acceptor"/>
    <property type="evidence" value="ECO:0007669"/>
    <property type="project" value="TreeGrafter"/>
</dbReference>
<accession>F5YLC9</accession>
<dbReference type="KEGG" id="tpi:TREPR_0511"/>
<dbReference type="InterPro" id="IPR034457">
    <property type="entry name" value="Organic_radical-activating"/>
</dbReference>
<evidence type="ECO:0000256" key="8">
    <source>
        <dbReference type="ARBA" id="ARBA00023002"/>
    </source>
</evidence>
<dbReference type="EMBL" id="CP001843">
    <property type="protein sequence ID" value="AEF83549.1"/>
    <property type="molecule type" value="Genomic_DNA"/>
</dbReference>
<keyword evidence="8 13" id="KW-0560">Oxidoreductase</keyword>
<comment type="function">
    <text evidence="2">Activation of anaerobic ribonucleoside-triphosphate reductase under anaerobic conditions by generation of an organic free radical, using S-adenosylmethionine and reduced flavodoxin as cosubstrates to produce 5'-deoxy-adenosine.</text>
</comment>
<evidence type="ECO:0000256" key="1">
    <source>
        <dbReference type="ARBA" id="ARBA00001966"/>
    </source>
</evidence>
<evidence type="ECO:0000256" key="5">
    <source>
        <dbReference type="ARBA" id="ARBA00022485"/>
    </source>
</evidence>
<dbReference type="SFLD" id="SFLDG01063">
    <property type="entry name" value="activating_enzymes__group_1"/>
    <property type="match status" value="1"/>
</dbReference>
<evidence type="ECO:0000256" key="10">
    <source>
        <dbReference type="ARBA" id="ARBA00023014"/>
    </source>
</evidence>
<comment type="cofactor">
    <cofactor evidence="1">
        <name>[4Fe-4S] cluster</name>
        <dbReference type="ChEBI" id="CHEBI:49883"/>
    </cofactor>
</comment>
<evidence type="ECO:0000313" key="14">
    <source>
        <dbReference type="Proteomes" id="UP000009223"/>
    </source>
</evidence>
<name>F5YLC9_TREPZ</name>
<keyword evidence="14" id="KW-1185">Reference proteome</keyword>
<evidence type="ECO:0000256" key="9">
    <source>
        <dbReference type="ARBA" id="ARBA00023004"/>
    </source>
</evidence>
<keyword evidence="5" id="KW-0004">4Fe-4S</keyword>
<dbReference type="SFLD" id="SFLDF00299">
    <property type="entry name" value="anaerobic_ribonucleoside-triph"/>
    <property type="match status" value="1"/>
</dbReference>
<keyword evidence="7" id="KW-0479">Metal-binding</keyword>
<dbReference type="HOGENOM" id="CLU_089926_0_0_12"/>
<evidence type="ECO:0000256" key="6">
    <source>
        <dbReference type="ARBA" id="ARBA00022691"/>
    </source>
</evidence>
<keyword evidence="9" id="KW-0408">Iron</keyword>
<dbReference type="PROSITE" id="PS01087">
    <property type="entry name" value="RADICAL_ACTIVATING"/>
    <property type="match status" value="1"/>
</dbReference>
<evidence type="ECO:0000256" key="12">
    <source>
        <dbReference type="ARBA" id="ARBA00047365"/>
    </source>
</evidence>
<dbReference type="InterPro" id="IPR007197">
    <property type="entry name" value="rSAM"/>
</dbReference>
<protein>
    <recommendedName>
        <fullName evidence="4">Anaerobic ribonucleoside-triphosphate reductase-activating protein</fullName>
    </recommendedName>
    <alternativeName>
        <fullName evidence="11">Class III anaerobic ribonucleotide reductase small component</fullName>
    </alternativeName>
</protein>
<dbReference type="Pfam" id="PF13353">
    <property type="entry name" value="Fer4_12"/>
    <property type="match status" value="1"/>
</dbReference>
<dbReference type="PANTHER" id="PTHR30352:SF2">
    <property type="entry name" value="ANAEROBIC RIBONUCLEOSIDE-TRIPHOSPHATE REDUCTASE-ACTIVATING PROTEIN"/>
    <property type="match status" value="1"/>
</dbReference>
<reference evidence="14" key="1">
    <citation type="submission" date="2009-12" db="EMBL/GenBank/DDBJ databases">
        <title>Complete sequence of Treponema primitia strain ZAS-2.</title>
        <authorList>
            <person name="Tetu S.G."/>
            <person name="Matson E."/>
            <person name="Ren Q."/>
            <person name="Seshadri R."/>
            <person name="Elbourne L."/>
            <person name="Hassan K.A."/>
            <person name="Durkin A."/>
            <person name="Radune D."/>
            <person name="Mohamoud Y."/>
            <person name="Shay R."/>
            <person name="Jin S."/>
            <person name="Zhang X."/>
            <person name="Lucey K."/>
            <person name="Ballor N.R."/>
            <person name="Ottesen E."/>
            <person name="Rosenthal R."/>
            <person name="Allen A."/>
            <person name="Leadbetter J.R."/>
            <person name="Paulsen I.T."/>
        </authorList>
    </citation>
    <scope>NUCLEOTIDE SEQUENCE [LARGE SCALE GENOMIC DNA]</scope>
    <source>
        <strain evidence="14">ATCC BAA-887 / DSM 12427 / ZAS-2</strain>
    </source>
</reference>
<dbReference type="STRING" id="545694.TREPR_0511"/>
<comment type="similarity">
    <text evidence="3">Belongs to the organic radical-activating enzymes family.</text>
</comment>
<evidence type="ECO:0000256" key="4">
    <source>
        <dbReference type="ARBA" id="ARBA00014281"/>
    </source>
</evidence>
<gene>
    <name evidence="13" type="primary">nrdG</name>
    <name evidence="13" type="ordered locus">TREPR_0511</name>
</gene>
<evidence type="ECO:0000256" key="11">
    <source>
        <dbReference type="ARBA" id="ARBA00033436"/>
    </source>
</evidence>
<dbReference type="InterPro" id="IPR001989">
    <property type="entry name" value="Radical_activat_CS"/>
</dbReference>
<evidence type="ECO:0000256" key="2">
    <source>
        <dbReference type="ARBA" id="ARBA00003852"/>
    </source>
</evidence>
<proteinExistence type="inferred from homology"/>
<dbReference type="InterPro" id="IPR058240">
    <property type="entry name" value="rSAM_sf"/>
</dbReference>
<dbReference type="SUPFAM" id="SSF102114">
    <property type="entry name" value="Radical SAM enzymes"/>
    <property type="match status" value="1"/>
</dbReference>
<dbReference type="InterPro" id="IPR013785">
    <property type="entry name" value="Aldolase_TIM"/>
</dbReference>
<evidence type="ECO:0000256" key="3">
    <source>
        <dbReference type="ARBA" id="ARBA00009777"/>
    </source>
</evidence>
<comment type="catalytic activity">
    <reaction evidence="12">
        <text>glycyl-[protein] + reduced [flavodoxin] + S-adenosyl-L-methionine = glycin-2-yl radical-[protein] + semiquinone [flavodoxin] + 5'-deoxyadenosine + L-methionine + H(+)</text>
        <dbReference type="Rhea" id="RHEA:61976"/>
        <dbReference type="Rhea" id="RHEA-COMP:10622"/>
        <dbReference type="Rhea" id="RHEA-COMP:14480"/>
        <dbReference type="Rhea" id="RHEA-COMP:15993"/>
        <dbReference type="Rhea" id="RHEA-COMP:15994"/>
        <dbReference type="ChEBI" id="CHEBI:15378"/>
        <dbReference type="ChEBI" id="CHEBI:17319"/>
        <dbReference type="ChEBI" id="CHEBI:29947"/>
        <dbReference type="ChEBI" id="CHEBI:32722"/>
        <dbReference type="ChEBI" id="CHEBI:57618"/>
        <dbReference type="ChEBI" id="CHEBI:57844"/>
        <dbReference type="ChEBI" id="CHEBI:59789"/>
        <dbReference type="ChEBI" id="CHEBI:140311"/>
    </reaction>
</comment>
<dbReference type="SFLD" id="SFLDG01066">
    <property type="entry name" value="organic_radical-activating_enz"/>
    <property type="match status" value="1"/>
</dbReference>
<dbReference type="Proteomes" id="UP000009223">
    <property type="component" value="Chromosome"/>
</dbReference>
<keyword evidence="6" id="KW-0949">S-adenosyl-L-methionine</keyword>
<dbReference type="Gene3D" id="3.20.20.70">
    <property type="entry name" value="Aldolase class I"/>
    <property type="match status" value="1"/>
</dbReference>
<reference evidence="13 14" key="2">
    <citation type="journal article" date="2011" name="ISME J.">
        <title>RNA-seq reveals cooperative metabolic interactions between two termite-gut spirochete species in co-culture.</title>
        <authorList>
            <person name="Rosenthal A.Z."/>
            <person name="Matson E.G."/>
            <person name="Eldar A."/>
            <person name="Leadbetter J.R."/>
        </authorList>
    </citation>
    <scope>NUCLEOTIDE SEQUENCE [LARGE SCALE GENOMIC DNA]</scope>
    <source>
        <strain evidence="14">ATCC BAA-887 / DSM 12427 / ZAS-2</strain>
    </source>
</reference>
<organism evidence="13 14">
    <name type="scientific">Treponema primitia (strain ATCC BAA-887 / DSM 12427 / ZAS-2)</name>
    <dbReference type="NCBI Taxonomy" id="545694"/>
    <lineage>
        <taxon>Bacteria</taxon>
        <taxon>Pseudomonadati</taxon>
        <taxon>Spirochaetota</taxon>
        <taxon>Spirochaetia</taxon>
        <taxon>Spirochaetales</taxon>
        <taxon>Treponemataceae</taxon>
        <taxon>Treponema</taxon>
    </lineage>
</organism>
<sequence>MLTIAQPRNEGLTIDGTTCNGVPRATCNGVPRATCNAVPRAAGEILSIGGIEPESIVDGPGFRYTVFVQGCNFRCPGCHNAQLQPFTGGRSVTVGELLDAIRCNPLLDGLTLSGGDPFTQAASCAALAEEVRALGLSVMTYTGYTWEALLAADNPDWWRLIMATDVLVDGPFIRELRNIDLFFRGSSNQRLIDVGRSLGAGMVVVMPGE</sequence>
<dbReference type="eggNOG" id="COG0602">
    <property type="taxonomic scope" value="Bacteria"/>
</dbReference>
<dbReference type="PANTHER" id="PTHR30352">
    <property type="entry name" value="PYRUVATE FORMATE-LYASE-ACTIVATING ENZYME"/>
    <property type="match status" value="1"/>
</dbReference>